<dbReference type="PROSITE" id="PS51898">
    <property type="entry name" value="TYR_RECOMBINASE"/>
    <property type="match status" value="1"/>
</dbReference>
<sequence>MAKSKTEDISLERLINRYLSNIEIEKNYSPYTVRNYKHYLVVFRKWFEKHYQQEYIQRLTPEIVRLYRLFLTRYEDVQGRTLSKATQSYYIISLRAFLKYLARKGIKSLAPEKIDLPKAESRSLKFLSREQVERLLSMPNLQKVEGLRDRAILEVLFSTGLRVSEMMKLDRDKIDLKQREFGIIGKGRHPRVVFLTERAAVWLSRFMKSRDDANKPLWIRLAGKKSDPTTGGEKMRLTVRTIQRIVEKYRLMAGLPVRVSPHTMRHSFATSLLQNGADLRSVQEMLGHKNVSTTQIYTHVTNPQLKQIHDKFLK</sequence>
<dbReference type="Pfam" id="PF00589">
    <property type="entry name" value="Phage_integrase"/>
    <property type="match status" value="1"/>
</dbReference>
<dbReference type="Gene3D" id="1.10.150.130">
    <property type="match status" value="1"/>
</dbReference>
<dbReference type="InterPro" id="IPR011010">
    <property type="entry name" value="DNA_brk_join_enz"/>
</dbReference>
<dbReference type="InterPro" id="IPR044068">
    <property type="entry name" value="CB"/>
</dbReference>
<reference evidence="12 13" key="1">
    <citation type="journal article" date="2016" name="Nat. Commun.">
        <title>Thousands of microbial genomes shed light on interconnected biogeochemical processes in an aquifer system.</title>
        <authorList>
            <person name="Anantharaman K."/>
            <person name="Brown C.T."/>
            <person name="Hug L.A."/>
            <person name="Sharon I."/>
            <person name="Castelle C.J."/>
            <person name="Probst A.J."/>
            <person name="Thomas B.C."/>
            <person name="Singh A."/>
            <person name="Wilkins M.J."/>
            <person name="Karaoz U."/>
            <person name="Brodie E.L."/>
            <person name="Williams K.H."/>
            <person name="Hubbard S.S."/>
            <person name="Banfield J.F."/>
        </authorList>
    </citation>
    <scope>NUCLEOTIDE SEQUENCE [LARGE SCALE GENOMIC DNA]</scope>
</reference>
<evidence type="ECO:0008006" key="14">
    <source>
        <dbReference type="Google" id="ProtNLM"/>
    </source>
</evidence>
<dbReference type="InterPro" id="IPR013762">
    <property type="entry name" value="Integrase-like_cat_sf"/>
</dbReference>
<evidence type="ECO:0000256" key="1">
    <source>
        <dbReference type="ARBA" id="ARBA00004496"/>
    </source>
</evidence>
<dbReference type="GO" id="GO:0007059">
    <property type="term" value="P:chromosome segregation"/>
    <property type="evidence" value="ECO:0007669"/>
    <property type="project" value="UniProtKB-KW"/>
</dbReference>
<organism evidence="12 13">
    <name type="scientific">Candidatus Collierbacteria bacterium RIFCSPHIGHO2_01_FULL_50_25</name>
    <dbReference type="NCBI Taxonomy" id="1817722"/>
    <lineage>
        <taxon>Bacteria</taxon>
        <taxon>Candidatus Collieribacteriota</taxon>
    </lineage>
</organism>
<dbReference type="GO" id="GO:0005737">
    <property type="term" value="C:cytoplasm"/>
    <property type="evidence" value="ECO:0007669"/>
    <property type="project" value="UniProtKB-SubCell"/>
</dbReference>
<dbReference type="SUPFAM" id="SSF56349">
    <property type="entry name" value="DNA breaking-rejoining enzymes"/>
    <property type="match status" value="1"/>
</dbReference>
<dbReference type="EMBL" id="MFAG01000009">
    <property type="protein sequence ID" value="OGD72269.1"/>
    <property type="molecule type" value="Genomic_DNA"/>
</dbReference>
<evidence type="ECO:0000256" key="6">
    <source>
        <dbReference type="ARBA" id="ARBA00023125"/>
    </source>
</evidence>
<feature type="domain" description="Core-binding (CB)" evidence="11">
    <location>
        <begin position="9"/>
        <end position="102"/>
    </location>
</feature>
<keyword evidence="4" id="KW-0159">Chromosome partition</keyword>
<dbReference type="PANTHER" id="PTHR30349">
    <property type="entry name" value="PHAGE INTEGRASE-RELATED"/>
    <property type="match status" value="1"/>
</dbReference>
<evidence type="ECO:0000256" key="5">
    <source>
        <dbReference type="ARBA" id="ARBA00022908"/>
    </source>
</evidence>
<dbReference type="GO" id="GO:0006310">
    <property type="term" value="P:DNA recombination"/>
    <property type="evidence" value="ECO:0007669"/>
    <property type="project" value="UniProtKB-KW"/>
</dbReference>
<evidence type="ECO:0000259" key="11">
    <source>
        <dbReference type="PROSITE" id="PS51900"/>
    </source>
</evidence>
<evidence type="ECO:0000256" key="7">
    <source>
        <dbReference type="ARBA" id="ARBA00023172"/>
    </source>
</evidence>
<dbReference type="Pfam" id="PF02899">
    <property type="entry name" value="Phage_int_SAM_1"/>
    <property type="match status" value="1"/>
</dbReference>
<keyword evidence="7" id="KW-0233">DNA recombination</keyword>
<proteinExistence type="predicted"/>
<dbReference type="STRING" id="1817722.A2703_02805"/>
<protein>
    <recommendedName>
        <fullName evidence="14">Tyrosine recombinase XerC</fullName>
    </recommendedName>
</protein>
<evidence type="ECO:0000256" key="8">
    <source>
        <dbReference type="ARBA" id="ARBA00023306"/>
    </source>
</evidence>
<accession>A0A1F5EY10</accession>
<dbReference type="PANTHER" id="PTHR30349:SF77">
    <property type="entry name" value="TYROSINE RECOMBINASE XERC"/>
    <property type="match status" value="1"/>
</dbReference>
<feature type="domain" description="Tyr recombinase" evidence="10">
    <location>
        <begin position="122"/>
        <end position="310"/>
    </location>
</feature>
<dbReference type="InterPro" id="IPR050090">
    <property type="entry name" value="Tyrosine_recombinase_XerCD"/>
</dbReference>
<evidence type="ECO:0000256" key="2">
    <source>
        <dbReference type="ARBA" id="ARBA00022490"/>
    </source>
</evidence>
<dbReference type="Gene3D" id="1.10.443.10">
    <property type="entry name" value="Intergrase catalytic core"/>
    <property type="match status" value="1"/>
</dbReference>
<keyword evidence="3" id="KW-0132">Cell division</keyword>
<comment type="subcellular location">
    <subcellularLocation>
        <location evidence="1">Cytoplasm</location>
    </subcellularLocation>
</comment>
<dbReference type="AlphaFoldDB" id="A0A1F5EY10"/>
<evidence type="ECO:0000313" key="12">
    <source>
        <dbReference type="EMBL" id="OGD72269.1"/>
    </source>
</evidence>
<name>A0A1F5EY10_9BACT</name>
<keyword evidence="8" id="KW-0131">Cell cycle</keyword>
<gene>
    <name evidence="12" type="ORF">A2703_02805</name>
</gene>
<dbReference type="InterPro" id="IPR004107">
    <property type="entry name" value="Integrase_SAM-like_N"/>
</dbReference>
<dbReference type="InterPro" id="IPR002104">
    <property type="entry name" value="Integrase_catalytic"/>
</dbReference>
<keyword evidence="2" id="KW-0963">Cytoplasm</keyword>
<evidence type="ECO:0000256" key="3">
    <source>
        <dbReference type="ARBA" id="ARBA00022618"/>
    </source>
</evidence>
<dbReference type="GO" id="GO:0051301">
    <property type="term" value="P:cell division"/>
    <property type="evidence" value="ECO:0007669"/>
    <property type="project" value="UniProtKB-KW"/>
</dbReference>
<dbReference type="Proteomes" id="UP000177979">
    <property type="component" value="Unassembled WGS sequence"/>
</dbReference>
<comment type="caution">
    <text evidence="12">The sequence shown here is derived from an EMBL/GenBank/DDBJ whole genome shotgun (WGS) entry which is preliminary data.</text>
</comment>
<dbReference type="CDD" id="cd00798">
    <property type="entry name" value="INT_XerDC_C"/>
    <property type="match status" value="1"/>
</dbReference>
<dbReference type="GO" id="GO:0003677">
    <property type="term" value="F:DNA binding"/>
    <property type="evidence" value="ECO:0007669"/>
    <property type="project" value="UniProtKB-UniRule"/>
</dbReference>
<dbReference type="PROSITE" id="PS51900">
    <property type="entry name" value="CB"/>
    <property type="match status" value="1"/>
</dbReference>
<keyword evidence="5" id="KW-0229">DNA integration</keyword>
<evidence type="ECO:0000259" key="10">
    <source>
        <dbReference type="PROSITE" id="PS51898"/>
    </source>
</evidence>
<keyword evidence="6 9" id="KW-0238">DNA-binding</keyword>
<dbReference type="SUPFAM" id="SSF47823">
    <property type="entry name" value="lambda integrase-like, N-terminal domain"/>
    <property type="match status" value="1"/>
</dbReference>
<dbReference type="GO" id="GO:0015074">
    <property type="term" value="P:DNA integration"/>
    <property type="evidence" value="ECO:0007669"/>
    <property type="project" value="UniProtKB-KW"/>
</dbReference>
<evidence type="ECO:0000256" key="9">
    <source>
        <dbReference type="PROSITE-ProRule" id="PRU01248"/>
    </source>
</evidence>
<evidence type="ECO:0000256" key="4">
    <source>
        <dbReference type="ARBA" id="ARBA00022829"/>
    </source>
</evidence>
<evidence type="ECO:0000313" key="13">
    <source>
        <dbReference type="Proteomes" id="UP000177979"/>
    </source>
</evidence>
<dbReference type="InterPro" id="IPR010998">
    <property type="entry name" value="Integrase_recombinase_N"/>
</dbReference>